<evidence type="ECO:0000256" key="1">
    <source>
        <dbReference type="SAM" id="MobiDB-lite"/>
    </source>
</evidence>
<dbReference type="RefSeq" id="WP_345571526.1">
    <property type="nucleotide sequence ID" value="NZ_BAAAZX010000048.1"/>
</dbReference>
<dbReference type="EMBL" id="BAAAZX010000048">
    <property type="protein sequence ID" value="GAA4029770.1"/>
    <property type="molecule type" value="Genomic_DNA"/>
</dbReference>
<organism evidence="2 3">
    <name type="scientific">Streptomyces plumbiresistens</name>
    <dbReference type="NCBI Taxonomy" id="511811"/>
    <lineage>
        <taxon>Bacteria</taxon>
        <taxon>Bacillati</taxon>
        <taxon>Actinomycetota</taxon>
        <taxon>Actinomycetes</taxon>
        <taxon>Kitasatosporales</taxon>
        <taxon>Streptomycetaceae</taxon>
        <taxon>Streptomyces</taxon>
    </lineage>
</organism>
<reference evidence="3" key="1">
    <citation type="journal article" date="2019" name="Int. J. Syst. Evol. Microbiol.">
        <title>The Global Catalogue of Microorganisms (GCM) 10K type strain sequencing project: providing services to taxonomists for standard genome sequencing and annotation.</title>
        <authorList>
            <consortium name="The Broad Institute Genomics Platform"/>
            <consortium name="The Broad Institute Genome Sequencing Center for Infectious Disease"/>
            <person name="Wu L."/>
            <person name="Ma J."/>
        </authorList>
    </citation>
    <scope>NUCLEOTIDE SEQUENCE [LARGE SCALE GENOMIC DNA]</scope>
    <source>
        <strain evidence="3">JCM 16924</strain>
    </source>
</reference>
<feature type="region of interest" description="Disordered" evidence="1">
    <location>
        <begin position="1"/>
        <end position="59"/>
    </location>
</feature>
<keyword evidence="3" id="KW-1185">Reference proteome</keyword>
<name>A0ABP7TR95_9ACTN</name>
<accession>A0ABP7TR95</accession>
<proteinExistence type="predicted"/>
<comment type="caution">
    <text evidence="2">The sequence shown here is derived from an EMBL/GenBank/DDBJ whole genome shotgun (WGS) entry which is preliminary data.</text>
</comment>
<evidence type="ECO:0000313" key="3">
    <source>
        <dbReference type="Proteomes" id="UP001500456"/>
    </source>
</evidence>
<gene>
    <name evidence="2" type="ORF">GCM10022232_89560</name>
</gene>
<dbReference type="Proteomes" id="UP001500456">
    <property type="component" value="Unassembled WGS sequence"/>
</dbReference>
<sequence length="59" mass="6399">MARITDCVVTADPSLNRTTRADPAGSSVREPPQQHCSRVPNQRLLIGRHRQPKAPPGTG</sequence>
<protein>
    <submittedName>
        <fullName evidence="2">Uncharacterized protein</fullName>
    </submittedName>
</protein>
<evidence type="ECO:0000313" key="2">
    <source>
        <dbReference type="EMBL" id="GAA4029770.1"/>
    </source>
</evidence>